<dbReference type="InterPro" id="IPR011701">
    <property type="entry name" value="MFS"/>
</dbReference>
<dbReference type="InterPro" id="IPR020846">
    <property type="entry name" value="MFS_dom"/>
</dbReference>
<protein>
    <submittedName>
        <fullName evidence="9">Anion transporter chloroplastic</fullName>
    </submittedName>
</protein>
<feature type="compositionally biased region" description="Polar residues" evidence="6">
    <location>
        <begin position="57"/>
        <end position="68"/>
    </location>
</feature>
<sequence>MAALGLSAWAPAAGVGQAAPMQMRQPSRQLGAAWQPGRRPRAAAAAAAGSDRAEPSPSCQRPAAQQQLCGAAPLPGSRLWGARQRGAAAQRRRPRLQPPAADRHVSPEVPMMGDDQASTMYTALEGLESSFDEGDLQAQGSVAAALAPGQQAGGGEAAAGEQQGGVPHRWQVVGMMALSFVLCNMDKVNMSVAVIPMAKELGWSAMERGLVSSSFFWGYSLTQIPAGWVSTSIGGARVLFAGVALWSLGTLIAPPAAKMGLLALCATRLFVGLGEGLAPSSATNVMARIVPENERARAVTTVFGGLDVGSAVGLLLCGPLIHWFGWQSVFYLFALLGLLWCAAWPLFKPEQQDSDALPRFFRKQAAAEVAAQQQTPEERAAAAAKAAAAAADRKMPVPWGKFLVSAPVWAVIVAHFCFNWGYYTLLAWLPSYFEMALGLNVEKSSLLTLIPYISMTIMTPFVGPIADGLVKRGWEVTHVRKLSQGISFAGPAVCMIALAFLTPTTPGTGPAALIVGIMSLAFALGAWARAGLYCNHQDLSPKYAAALLGLSNTAGALPGVLGVTFAGYLLDKTGSWASALFFPTAACQLLGLVIYSIFASSKRQGWD</sequence>
<dbReference type="Proteomes" id="UP000239899">
    <property type="component" value="Unassembled WGS sequence"/>
</dbReference>
<dbReference type="EMBL" id="LHPG02000009">
    <property type="protein sequence ID" value="PRW56059.1"/>
    <property type="molecule type" value="Genomic_DNA"/>
</dbReference>
<evidence type="ECO:0000256" key="6">
    <source>
        <dbReference type="SAM" id="MobiDB-lite"/>
    </source>
</evidence>
<feature type="transmembrane region" description="Helical" evidence="7">
    <location>
        <begin position="449"/>
        <end position="470"/>
    </location>
</feature>
<evidence type="ECO:0000259" key="8">
    <source>
        <dbReference type="PROSITE" id="PS50850"/>
    </source>
</evidence>
<keyword evidence="10" id="KW-1185">Reference proteome</keyword>
<feature type="transmembrane region" description="Helical" evidence="7">
    <location>
        <begin position="544"/>
        <end position="570"/>
    </location>
</feature>
<dbReference type="CDD" id="cd17380">
    <property type="entry name" value="MFS_SLC17A9_like"/>
    <property type="match status" value="1"/>
</dbReference>
<keyword evidence="3 7" id="KW-1133">Transmembrane helix</keyword>
<evidence type="ECO:0000313" key="9">
    <source>
        <dbReference type="EMBL" id="PRW56059.1"/>
    </source>
</evidence>
<dbReference type="SUPFAM" id="SSF103473">
    <property type="entry name" value="MFS general substrate transporter"/>
    <property type="match status" value="1"/>
</dbReference>
<comment type="caution">
    <text evidence="9">The sequence shown here is derived from an EMBL/GenBank/DDBJ whole genome shotgun (WGS) entry which is preliminary data.</text>
</comment>
<feature type="transmembrane region" description="Helical" evidence="7">
    <location>
        <begin position="576"/>
        <end position="598"/>
    </location>
</feature>
<evidence type="ECO:0000256" key="3">
    <source>
        <dbReference type="ARBA" id="ARBA00022989"/>
    </source>
</evidence>
<feature type="compositionally biased region" description="Low complexity" evidence="6">
    <location>
        <begin position="31"/>
        <end position="50"/>
    </location>
</feature>
<feature type="domain" description="Major facilitator superfamily (MFS) profile" evidence="8">
    <location>
        <begin position="172"/>
        <end position="603"/>
    </location>
</feature>
<dbReference type="GO" id="GO:0016020">
    <property type="term" value="C:membrane"/>
    <property type="evidence" value="ECO:0007669"/>
    <property type="project" value="UniProtKB-SubCell"/>
</dbReference>
<dbReference type="FunFam" id="1.20.1250.20:FF:000272">
    <property type="entry name" value="Probable anion transporter 6, chloroplastic"/>
    <property type="match status" value="1"/>
</dbReference>
<feature type="transmembrane region" description="Helical" evidence="7">
    <location>
        <begin position="402"/>
        <end position="429"/>
    </location>
</feature>
<feature type="transmembrane region" description="Helical" evidence="7">
    <location>
        <begin position="329"/>
        <end position="347"/>
    </location>
</feature>
<accession>A0A2P6TPX0</accession>
<comment type="similarity">
    <text evidence="5">Belongs to the major facilitator superfamily. Sodium/anion cotransporter (TC 2.A.1.14) family.</text>
</comment>
<dbReference type="Gene3D" id="1.20.1250.20">
    <property type="entry name" value="MFS general substrate transporter like domains"/>
    <property type="match status" value="2"/>
</dbReference>
<comment type="subcellular location">
    <subcellularLocation>
        <location evidence="1">Membrane</location>
        <topology evidence="1">Multi-pass membrane protein</topology>
    </subcellularLocation>
</comment>
<evidence type="ECO:0000256" key="7">
    <source>
        <dbReference type="SAM" id="Phobius"/>
    </source>
</evidence>
<feature type="transmembrane region" description="Helical" evidence="7">
    <location>
        <begin position="482"/>
        <end position="501"/>
    </location>
</feature>
<feature type="region of interest" description="Disordered" evidence="6">
    <location>
        <begin position="15"/>
        <end position="110"/>
    </location>
</feature>
<keyword evidence="2 7" id="KW-0812">Transmembrane</keyword>
<dbReference type="Pfam" id="PF07690">
    <property type="entry name" value="MFS_1"/>
    <property type="match status" value="1"/>
</dbReference>
<dbReference type="GO" id="GO:0005315">
    <property type="term" value="F:phosphate transmembrane transporter activity"/>
    <property type="evidence" value="ECO:0007669"/>
    <property type="project" value="UniProtKB-ARBA"/>
</dbReference>
<organism evidence="9 10">
    <name type="scientific">Chlorella sorokiniana</name>
    <name type="common">Freshwater green alga</name>
    <dbReference type="NCBI Taxonomy" id="3076"/>
    <lineage>
        <taxon>Eukaryota</taxon>
        <taxon>Viridiplantae</taxon>
        <taxon>Chlorophyta</taxon>
        <taxon>core chlorophytes</taxon>
        <taxon>Trebouxiophyceae</taxon>
        <taxon>Chlorellales</taxon>
        <taxon>Chlorellaceae</taxon>
        <taxon>Chlorella clade</taxon>
        <taxon>Chlorella</taxon>
    </lineage>
</organism>
<name>A0A2P6TPX0_CHLSO</name>
<evidence type="ECO:0000256" key="1">
    <source>
        <dbReference type="ARBA" id="ARBA00004141"/>
    </source>
</evidence>
<proteinExistence type="inferred from homology"/>
<dbReference type="InterPro" id="IPR044777">
    <property type="entry name" value="SLC17A9-like"/>
</dbReference>
<dbReference type="AlphaFoldDB" id="A0A2P6TPX0"/>
<feature type="transmembrane region" description="Helical" evidence="7">
    <location>
        <begin position="299"/>
        <end position="323"/>
    </location>
</feature>
<evidence type="ECO:0000313" key="10">
    <source>
        <dbReference type="Proteomes" id="UP000239899"/>
    </source>
</evidence>
<keyword evidence="4 7" id="KW-0472">Membrane</keyword>
<reference evidence="9 10" key="1">
    <citation type="journal article" date="2018" name="Plant J.">
        <title>Genome sequences of Chlorella sorokiniana UTEX 1602 and Micractinium conductrix SAG 241.80: implications to maltose excretion by a green alga.</title>
        <authorList>
            <person name="Arriola M.B."/>
            <person name="Velmurugan N."/>
            <person name="Zhang Y."/>
            <person name="Plunkett M.H."/>
            <person name="Hondzo H."/>
            <person name="Barney B.M."/>
        </authorList>
    </citation>
    <scope>NUCLEOTIDE SEQUENCE [LARGE SCALE GENOMIC DNA]</scope>
    <source>
        <strain evidence="10">UTEX 1602</strain>
    </source>
</reference>
<dbReference type="InterPro" id="IPR036259">
    <property type="entry name" value="MFS_trans_sf"/>
</dbReference>
<dbReference type="PANTHER" id="PTHR11662">
    <property type="entry name" value="SOLUTE CARRIER FAMILY 17"/>
    <property type="match status" value="1"/>
</dbReference>
<evidence type="ECO:0000256" key="4">
    <source>
        <dbReference type="ARBA" id="ARBA00023136"/>
    </source>
</evidence>
<dbReference type="FunFam" id="1.20.1250.20:FF:000058">
    <property type="entry name" value="ascorbate transporter, chloroplastic isoform X1"/>
    <property type="match status" value="1"/>
</dbReference>
<evidence type="ECO:0000256" key="5">
    <source>
        <dbReference type="ARBA" id="ARBA00024362"/>
    </source>
</evidence>
<dbReference type="PROSITE" id="PS50850">
    <property type="entry name" value="MFS"/>
    <property type="match status" value="1"/>
</dbReference>
<dbReference type="STRING" id="3076.A0A2P6TPX0"/>
<dbReference type="OrthoDB" id="2250022at2759"/>
<feature type="transmembrane region" description="Helical" evidence="7">
    <location>
        <begin position="513"/>
        <end position="532"/>
    </location>
</feature>
<evidence type="ECO:0000256" key="2">
    <source>
        <dbReference type="ARBA" id="ARBA00022692"/>
    </source>
</evidence>
<gene>
    <name evidence="9" type="ORF">C2E21_5114</name>
</gene>
<dbReference type="InterPro" id="IPR050382">
    <property type="entry name" value="MFS_Na/Anion_cotransporter"/>
</dbReference>
<dbReference type="PANTHER" id="PTHR11662:SF243">
    <property type="entry name" value="ANION TRANSPORTER 6, CHLOROPLASTIC-RELATED"/>
    <property type="match status" value="1"/>
</dbReference>